<dbReference type="EMDB" id="EMD-10859"/>
<evidence type="ECO:0000256" key="1">
    <source>
        <dbReference type="SAM" id="MobiDB-lite"/>
    </source>
</evidence>
<dbReference type="HOGENOM" id="CLU_1067340_0_0_1"/>
<dbReference type="AlphaFoldDB" id="Q228N4"/>
<dbReference type="RefSeq" id="XP_001029413.2">
    <property type="nucleotide sequence ID" value="XM_001029413.2"/>
</dbReference>
<dbReference type="STRING" id="312017.Q228N4"/>
<sequence>MSENKAPGQIYAYDIHNTHYPYVNIKQDSQTQLLASFRRSIASINPFSYRQVPSQDRAAFGLRWGNAWYAPNPYPNGIHFDRVFPTHYDPLAETNRTKANLQLIKYAPGNYSTLVVTSEKLPRPCIRTIQNYRRCQMVNGTEKCNSEAQDILAICPNWALDHMKEKVRFYTKALAINNQTYIRAMQVEEYNQGRTVADVAPKTWIHGTRQHLRPDTMWADDRYTNITQTEINEAIKRVEARKAREHEKKPVEQANVNANTGEQPVRVEKSLYP</sequence>
<gene>
    <name evidence="2" type="ORF">TTHERM_01528510</name>
</gene>
<feature type="region of interest" description="Disordered" evidence="1">
    <location>
        <begin position="240"/>
        <end position="273"/>
    </location>
</feature>
<dbReference type="eggNOG" id="ENOG502SNPE">
    <property type="taxonomic scope" value="Eukaryota"/>
</dbReference>
<accession>Q228N4</accession>
<keyword evidence="3" id="KW-1185">Reference proteome</keyword>
<evidence type="ECO:0007829" key="4">
    <source>
        <dbReference type="PDB" id="6YNX"/>
    </source>
</evidence>
<evidence type="ECO:0000313" key="2">
    <source>
        <dbReference type="EMBL" id="EAR81750.2"/>
    </source>
</evidence>
<dbReference type="OMA" id="YDIHNTH"/>
<dbReference type="PDB" id="6YNY">
    <property type="method" value="EM"/>
    <property type="resolution" value="2.70 A"/>
    <property type="chains" value="J/j=1-273"/>
</dbReference>
<evidence type="ECO:0007829" key="5">
    <source>
        <dbReference type="PDB" id="6YNY"/>
    </source>
</evidence>
<dbReference type="Proteomes" id="UP000009168">
    <property type="component" value="Unassembled WGS sequence"/>
</dbReference>
<evidence type="ECO:0000313" key="3">
    <source>
        <dbReference type="Proteomes" id="UP000009168"/>
    </source>
</evidence>
<dbReference type="EMDB" id="EMD-10861"/>
<dbReference type="PDB" id="6YNZ">
    <property type="method" value="EM"/>
    <property type="resolution" value="3.10 A"/>
    <property type="chains" value="J/J3/j/j3=1-273"/>
</dbReference>
<reference evidence="4 5" key="2">
    <citation type="journal article" date="2020" name="Nat. Commun.">
        <title>Type III ATP synthase is a symmetry-deviated dimer that induces membrane curvature through tetramerization.</title>
        <authorList>
            <person name="Flygaard R.K."/>
            <person name="Muhleip A."/>
            <person name="Tobiasson V."/>
            <person name="Amunts A."/>
        </authorList>
    </citation>
    <scope>STRUCTURE BY ELECTRON MICROSCOPY (2.50 ANGSTROMS)</scope>
    <scope>DISULFIDE BONDS</scope>
</reference>
<feature type="compositionally biased region" description="Basic and acidic residues" evidence="1">
    <location>
        <begin position="240"/>
        <end position="251"/>
    </location>
</feature>
<dbReference type="OrthoDB" id="284985at2759"/>
<dbReference type="EMDB" id="EMD-10860"/>
<dbReference type="PDB" id="6YNX">
    <property type="method" value="EM"/>
    <property type="resolution" value="2.50 A"/>
    <property type="chains" value="J/j=1-273"/>
</dbReference>
<dbReference type="SMR" id="Q228N4"/>
<organism evidence="2 3">
    <name type="scientific">Tetrahymena thermophila (strain SB210)</name>
    <dbReference type="NCBI Taxonomy" id="312017"/>
    <lineage>
        <taxon>Eukaryota</taxon>
        <taxon>Sar</taxon>
        <taxon>Alveolata</taxon>
        <taxon>Ciliophora</taxon>
        <taxon>Intramacronucleata</taxon>
        <taxon>Oligohymenophorea</taxon>
        <taxon>Hymenostomatida</taxon>
        <taxon>Tetrahymenina</taxon>
        <taxon>Tetrahymenidae</taxon>
        <taxon>Tetrahymena</taxon>
    </lineage>
</organism>
<reference evidence="3" key="1">
    <citation type="journal article" date="2006" name="PLoS Biol.">
        <title>Macronuclear genome sequence of the ciliate Tetrahymena thermophila, a model eukaryote.</title>
        <authorList>
            <person name="Eisen J.A."/>
            <person name="Coyne R.S."/>
            <person name="Wu M."/>
            <person name="Wu D."/>
            <person name="Thiagarajan M."/>
            <person name="Wortman J.R."/>
            <person name="Badger J.H."/>
            <person name="Ren Q."/>
            <person name="Amedeo P."/>
            <person name="Jones K.M."/>
            <person name="Tallon L.J."/>
            <person name="Delcher A.L."/>
            <person name="Salzberg S.L."/>
            <person name="Silva J.C."/>
            <person name="Haas B.J."/>
            <person name="Majoros W.H."/>
            <person name="Farzad M."/>
            <person name="Carlton J.M."/>
            <person name="Smith R.K. Jr."/>
            <person name="Garg J."/>
            <person name="Pearlman R.E."/>
            <person name="Karrer K.M."/>
            <person name="Sun L."/>
            <person name="Manning G."/>
            <person name="Elde N.C."/>
            <person name="Turkewitz A.P."/>
            <person name="Asai D.J."/>
            <person name="Wilkes D.E."/>
            <person name="Wang Y."/>
            <person name="Cai H."/>
            <person name="Collins K."/>
            <person name="Stewart B.A."/>
            <person name="Lee S.R."/>
            <person name="Wilamowska K."/>
            <person name="Weinberg Z."/>
            <person name="Ruzzo W.L."/>
            <person name="Wloga D."/>
            <person name="Gaertig J."/>
            <person name="Frankel J."/>
            <person name="Tsao C.-C."/>
            <person name="Gorovsky M.A."/>
            <person name="Keeling P.J."/>
            <person name="Waller R.F."/>
            <person name="Patron N.J."/>
            <person name="Cherry J.M."/>
            <person name="Stover N.A."/>
            <person name="Krieger C.J."/>
            <person name="del Toro C."/>
            <person name="Ryder H.F."/>
            <person name="Williamson S.C."/>
            <person name="Barbeau R.A."/>
            <person name="Hamilton E.P."/>
            <person name="Orias E."/>
        </authorList>
    </citation>
    <scope>NUCLEOTIDE SEQUENCE [LARGE SCALE GENOMIC DNA]</scope>
    <source>
        <strain evidence="3">SB210</strain>
    </source>
</reference>
<feature type="disulfide bond" evidence="4 5">
    <location>
        <begin position="125"/>
        <end position="155"/>
    </location>
</feature>
<dbReference type="KEGG" id="tet:TTHERM_01528510"/>
<dbReference type="EMBL" id="GG662417">
    <property type="protein sequence ID" value="EAR81750.2"/>
    <property type="molecule type" value="Genomic_DNA"/>
</dbReference>
<dbReference type="InParanoid" id="Q228N4"/>
<keyword evidence="4 5" id="KW-0002">3D-structure</keyword>
<name>Q228N4_TETTS</name>
<proteinExistence type="evidence at protein level"/>
<protein>
    <submittedName>
        <fullName evidence="2">Uncharacterized protein</fullName>
    </submittedName>
</protein>
<dbReference type="GeneID" id="7824303"/>